<keyword evidence="1" id="KW-0472">Membrane</keyword>
<gene>
    <name evidence="2" type="ORF">AB9R89_00795</name>
</gene>
<name>A0ABW7NXF8_9GAMM</name>
<keyword evidence="1" id="KW-1133">Transmembrane helix</keyword>
<comment type="caution">
    <text evidence="2">The sequence shown here is derived from an EMBL/GenBank/DDBJ whole genome shotgun (WGS) entry which is preliminary data.</text>
</comment>
<feature type="transmembrane region" description="Helical" evidence="1">
    <location>
        <begin position="41"/>
        <end position="67"/>
    </location>
</feature>
<accession>A0ABW7NXF8</accession>
<reference evidence="2 3" key="1">
    <citation type="submission" date="2024-08" db="EMBL/GenBank/DDBJ databases">
        <title>Oceanimonas smirnovii Genome sequencing and assembly.</title>
        <authorList>
            <person name="Tang B."/>
        </authorList>
    </citation>
    <scope>NUCLEOTIDE SEQUENCE [LARGE SCALE GENOMIC DNA]</scope>
    <source>
        <strain evidence="2 3">OS2020-119</strain>
    </source>
</reference>
<dbReference type="Proteomes" id="UP001610706">
    <property type="component" value="Unassembled WGS sequence"/>
</dbReference>
<feature type="transmembrane region" description="Helical" evidence="1">
    <location>
        <begin position="12"/>
        <end position="29"/>
    </location>
</feature>
<sequence>MTDKRLIRVLKTAMIIGVCLILTGIYLHNSHYMEQLGITGILISAGCVAFGMILSLPTKMYLTFVLMKRENSRSS</sequence>
<keyword evidence="3" id="KW-1185">Reference proteome</keyword>
<organism evidence="2 3">
    <name type="scientific">Oceanimonas smirnovii</name>
    <dbReference type="NCBI Taxonomy" id="264574"/>
    <lineage>
        <taxon>Bacteria</taxon>
        <taxon>Pseudomonadati</taxon>
        <taxon>Pseudomonadota</taxon>
        <taxon>Gammaproteobacteria</taxon>
        <taxon>Aeromonadales</taxon>
        <taxon>Aeromonadaceae</taxon>
        <taxon>Oceanimonas</taxon>
    </lineage>
</organism>
<evidence type="ECO:0000313" key="2">
    <source>
        <dbReference type="EMBL" id="MFH7563867.1"/>
    </source>
</evidence>
<dbReference type="RefSeq" id="WP_019935484.1">
    <property type="nucleotide sequence ID" value="NZ_CP166302.1"/>
</dbReference>
<proteinExistence type="predicted"/>
<evidence type="ECO:0000313" key="3">
    <source>
        <dbReference type="Proteomes" id="UP001610706"/>
    </source>
</evidence>
<dbReference type="EMBL" id="JBGFTR010000001">
    <property type="protein sequence ID" value="MFH7563867.1"/>
    <property type="molecule type" value="Genomic_DNA"/>
</dbReference>
<keyword evidence="1" id="KW-0812">Transmembrane</keyword>
<protein>
    <submittedName>
        <fullName evidence="2">Uncharacterized protein</fullName>
    </submittedName>
</protein>
<evidence type="ECO:0000256" key="1">
    <source>
        <dbReference type="SAM" id="Phobius"/>
    </source>
</evidence>